<dbReference type="Pfam" id="PF00892">
    <property type="entry name" value="EamA"/>
    <property type="match status" value="2"/>
</dbReference>
<evidence type="ECO:0000259" key="7">
    <source>
        <dbReference type="Pfam" id="PF00892"/>
    </source>
</evidence>
<dbReference type="STRING" id="1619044.UY92_C0003G0026"/>
<feature type="transmembrane region" description="Helical" evidence="6">
    <location>
        <begin position="123"/>
        <end position="140"/>
    </location>
</feature>
<dbReference type="SUPFAM" id="SSF103481">
    <property type="entry name" value="Multidrug resistance efflux transporter EmrE"/>
    <property type="match status" value="2"/>
</dbReference>
<feature type="transmembrane region" description="Helical" evidence="6">
    <location>
        <begin position="271"/>
        <end position="291"/>
    </location>
</feature>
<comment type="caution">
    <text evidence="8">The sequence shown here is derived from an EMBL/GenBank/DDBJ whole genome shotgun (WGS) entry which is preliminary data.</text>
</comment>
<dbReference type="InterPro" id="IPR037185">
    <property type="entry name" value="EmrE-like"/>
</dbReference>
<evidence type="ECO:0000313" key="8">
    <source>
        <dbReference type="EMBL" id="KKW42820.1"/>
    </source>
</evidence>
<protein>
    <submittedName>
        <fullName evidence="8">Membrane protein containing DUF6, transmembrane</fullName>
    </submittedName>
</protein>
<dbReference type="GO" id="GO:0005886">
    <property type="term" value="C:plasma membrane"/>
    <property type="evidence" value="ECO:0007669"/>
    <property type="project" value="UniProtKB-SubCell"/>
</dbReference>
<evidence type="ECO:0000313" key="9">
    <source>
        <dbReference type="Proteomes" id="UP000033870"/>
    </source>
</evidence>
<keyword evidence="5 6" id="KW-0472">Membrane</keyword>
<name>A0A0G1YHY7_9BACT</name>
<evidence type="ECO:0000256" key="4">
    <source>
        <dbReference type="ARBA" id="ARBA00022989"/>
    </source>
</evidence>
<dbReference type="InterPro" id="IPR000620">
    <property type="entry name" value="EamA_dom"/>
</dbReference>
<keyword evidence="3 6" id="KW-0812">Transmembrane</keyword>
<feature type="transmembrane region" description="Helical" evidence="6">
    <location>
        <begin position="182"/>
        <end position="203"/>
    </location>
</feature>
<dbReference type="InterPro" id="IPR050638">
    <property type="entry name" value="AA-Vitamin_Transporters"/>
</dbReference>
<feature type="transmembrane region" description="Helical" evidence="6">
    <location>
        <begin position="31"/>
        <end position="55"/>
    </location>
</feature>
<feature type="transmembrane region" description="Helical" evidence="6">
    <location>
        <begin position="215"/>
        <end position="235"/>
    </location>
</feature>
<comment type="subcellular location">
    <subcellularLocation>
        <location evidence="1">Cell membrane</location>
        <topology evidence="1">Multi-pass membrane protein</topology>
    </subcellularLocation>
</comment>
<dbReference type="Proteomes" id="UP000033870">
    <property type="component" value="Unassembled WGS sequence"/>
</dbReference>
<evidence type="ECO:0000256" key="2">
    <source>
        <dbReference type="ARBA" id="ARBA00022475"/>
    </source>
</evidence>
<evidence type="ECO:0000256" key="5">
    <source>
        <dbReference type="ARBA" id="ARBA00023136"/>
    </source>
</evidence>
<dbReference type="EMBL" id="LCRX01000003">
    <property type="protein sequence ID" value="KKW42820.1"/>
    <property type="molecule type" value="Genomic_DNA"/>
</dbReference>
<keyword evidence="2" id="KW-1003">Cell membrane</keyword>
<dbReference type="AlphaFoldDB" id="A0A0G1YHY7"/>
<feature type="transmembrane region" description="Helical" evidence="6">
    <location>
        <begin position="247"/>
        <end position="265"/>
    </location>
</feature>
<dbReference type="PANTHER" id="PTHR32322:SF18">
    <property type="entry name" value="S-ADENOSYLMETHIONINE_S-ADENOSYLHOMOCYSTEINE TRANSPORTER"/>
    <property type="match status" value="1"/>
</dbReference>
<dbReference type="PANTHER" id="PTHR32322">
    <property type="entry name" value="INNER MEMBRANE TRANSPORTER"/>
    <property type="match status" value="1"/>
</dbReference>
<feature type="transmembrane region" description="Helical" evidence="6">
    <location>
        <begin position="67"/>
        <end position="89"/>
    </location>
</feature>
<reference evidence="8 9" key="1">
    <citation type="journal article" date="2015" name="Nature">
        <title>rRNA introns, odd ribosomes, and small enigmatic genomes across a large radiation of phyla.</title>
        <authorList>
            <person name="Brown C.T."/>
            <person name="Hug L.A."/>
            <person name="Thomas B.C."/>
            <person name="Sharon I."/>
            <person name="Castelle C.J."/>
            <person name="Singh A."/>
            <person name="Wilkins M.J."/>
            <person name="Williams K.H."/>
            <person name="Banfield J.F."/>
        </authorList>
    </citation>
    <scope>NUCLEOTIDE SEQUENCE [LARGE SCALE GENOMIC DNA]</scope>
</reference>
<proteinExistence type="predicted"/>
<feature type="transmembrane region" description="Helical" evidence="6">
    <location>
        <begin position="152"/>
        <end position="170"/>
    </location>
</feature>
<feature type="transmembrane region" description="Helical" evidence="6">
    <location>
        <begin position="95"/>
        <end position="116"/>
    </location>
</feature>
<keyword evidence="4 6" id="KW-1133">Transmembrane helix</keyword>
<feature type="domain" description="EamA" evidence="7">
    <location>
        <begin position="153"/>
        <end position="285"/>
    </location>
</feature>
<evidence type="ECO:0000256" key="3">
    <source>
        <dbReference type="ARBA" id="ARBA00022692"/>
    </source>
</evidence>
<gene>
    <name evidence="8" type="ORF">UY92_C0003G0026</name>
</gene>
<sequence>MADKIKCLASVALFAAYPALAKLVLENNSPAVVTFLTEILSVAVLLLVFGIFPEFKKILALRHREGLGPLFIMGLLAGVAGPLFSLMGFRHSSVLNGVLLISLQTPLVLALAYIFLRERVRAAHLAGMGLLAFGLVLYSTDLLRLTPQFTPNDIYFVLAAVSFGVSNIIYKRKLSHIAHELILINRNLLGALVIFAGLIFFSAEETVRVSFDPASLAGIALIVVVPIILAQTLWYSSLEKIKSSEAGFFDALYPVFATLIAFIFLREAVGLAELAGGAIMVAGLIASEVPLHSRWLRQHQGLQSFKQH</sequence>
<accession>A0A0G1YHY7</accession>
<organism evidence="8 9">
    <name type="scientific">Candidatus Magasanikbacteria bacterium GW2011_GWA2_56_11</name>
    <dbReference type="NCBI Taxonomy" id="1619044"/>
    <lineage>
        <taxon>Bacteria</taxon>
        <taxon>Candidatus Magasanikiibacteriota</taxon>
    </lineage>
</organism>
<evidence type="ECO:0000256" key="1">
    <source>
        <dbReference type="ARBA" id="ARBA00004651"/>
    </source>
</evidence>
<feature type="domain" description="EamA" evidence="7">
    <location>
        <begin position="7"/>
        <end position="139"/>
    </location>
</feature>
<evidence type="ECO:0000256" key="6">
    <source>
        <dbReference type="SAM" id="Phobius"/>
    </source>
</evidence>